<evidence type="ECO:0000256" key="1">
    <source>
        <dbReference type="SAM" id="SignalP"/>
    </source>
</evidence>
<keyword evidence="1" id="KW-0732">Signal</keyword>
<evidence type="ECO:0000313" key="2">
    <source>
        <dbReference type="EMBL" id="PUU72999.1"/>
    </source>
</evidence>
<keyword evidence="3" id="KW-1185">Reference proteome</keyword>
<organism evidence="2 3">
    <name type="scientific">Tuber borchii</name>
    <name type="common">White truffle</name>
    <dbReference type="NCBI Taxonomy" id="42251"/>
    <lineage>
        <taxon>Eukaryota</taxon>
        <taxon>Fungi</taxon>
        <taxon>Dikarya</taxon>
        <taxon>Ascomycota</taxon>
        <taxon>Pezizomycotina</taxon>
        <taxon>Pezizomycetes</taxon>
        <taxon>Pezizales</taxon>
        <taxon>Tuberaceae</taxon>
        <taxon>Tuber</taxon>
    </lineage>
</organism>
<comment type="caution">
    <text evidence="2">The sequence shown here is derived from an EMBL/GenBank/DDBJ whole genome shotgun (WGS) entry which is preliminary data.</text>
</comment>
<dbReference type="EMBL" id="NESQ01000429">
    <property type="protein sequence ID" value="PUU72999.1"/>
    <property type="molecule type" value="Genomic_DNA"/>
</dbReference>
<evidence type="ECO:0000313" key="3">
    <source>
        <dbReference type="Proteomes" id="UP000244722"/>
    </source>
</evidence>
<dbReference type="AlphaFoldDB" id="A0A2T6ZC04"/>
<sequence>MQTFGCLHCPEFPCLLFLFLPNAVLVQYSAHTVQPTLSEITRLLLTLTVSHALLGIRNFCDGWRSLVSRNTQSEDKIVVFRYRHNFGWSYPRSAGNVGYRRFTNSTFPRDVP</sequence>
<feature type="signal peptide" evidence="1">
    <location>
        <begin position="1"/>
        <end position="26"/>
    </location>
</feature>
<dbReference type="Proteomes" id="UP000244722">
    <property type="component" value="Unassembled WGS sequence"/>
</dbReference>
<accession>A0A2T6ZC04</accession>
<evidence type="ECO:0008006" key="4">
    <source>
        <dbReference type="Google" id="ProtNLM"/>
    </source>
</evidence>
<proteinExistence type="predicted"/>
<protein>
    <recommendedName>
        <fullName evidence="4">Secreted protein</fullName>
    </recommendedName>
</protein>
<name>A0A2T6ZC04_TUBBO</name>
<gene>
    <name evidence="2" type="ORF">B9Z19DRAFT_1096057</name>
</gene>
<reference evidence="2 3" key="1">
    <citation type="submission" date="2017-04" db="EMBL/GenBank/DDBJ databases">
        <title>Draft genome sequence of Tuber borchii Vittad., a whitish edible truffle.</title>
        <authorList>
            <consortium name="DOE Joint Genome Institute"/>
            <person name="Murat C."/>
            <person name="Kuo A."/>
            <person name="Barry K.W."/>
            <person name="Clum A."/>
            <person name="Dockter R.B."/>
            <person name="Fauchery L."/>
            <person name="Iotti M."/>
            <person name="Kohler A."/>
            <person name="Labutti K."/>
            <person name="Lindquist E.A."/>
            <person name="Lipzen A."/>
            <person name="Ohm R.A."/>
            <person name="Wang M."/>
            <person name="Grigoriev I.V."/>
            <person name="Zambonelli A."/>
            <person name="Martin F.M."/>
        </authorList>
    </citation>
    <scope>NUCLEOTIDE SEQUENCE [LARGE SCALE GENOMIC DNA]</scope>
    <source>
        <strain evidence="2 3">Tbo3840</strain>
    </source>
</reference>
<feature type="chain" id="PRO_5015750207" description="Secreted protein" evidence="1">
    <location>
        <begin position="27"/>
        <end position="112"/>
    </location>
</feature>